<dbReference type="NCBIfam" id="TIGR01843">
    <property type="entry name" value="type_I_hlyD"/>
    <property type="match status" value="1"/>
</dbReference>
<dbReference type="AlphaFoldDB" id="A0A5M9RD70"/>
<feature type="transmembrane region" description="Helical" evidence="9">
    <location>
        <begin position="35"/>
        <end position="55"/>
    </location>
</feature>
<evidence type="ECO:0000256" key="1">
    <source>
        <dbReference type="ARBA" id="ARBA00004377"/>
    </source>
</evidence>
<organism evidence="12 13">
    <name type="scientific">Morganella psychrotolerans</name>
    <dbReference type="NCBI Taxonomy" id="368603"/>
    <lineage>
        <taxon>Bacteria</taxon>
        <taxon>Pseudomonadati</taxon>
        <taxon>Pseudomonadota</taxon>
        <taxon>Gammaproteobacteria</taxon>
        <taxon>Enterobacterales</taxon>
        <taxon>Morganellaceae</taxon>
        <taxon>Morganella</taxon>
    </lineage>
</organism>
<evidence type="ECO:0000256" key="6">
    <source>
        <dbReference type="ARBA" id="ARBA00022692"/>
    </source>
</evidence>
<keyword evidence="8 9" id="KW-0472">Membrane</keyword>
<evidence type="ECO:0000256" key="2">
    <source>
        <dbReference type="ARBA" id="ARBA00009477"/>
    </source>
</evidence>
<dbReference type="Proteomes" id="UP000322181">
    <property type="component" value="Unassembled WGS sequence"/>
</dbReference>
<proteinExistence type="inferred from homology"/>
<comment type="caution">
    <text evidence="12">The sequence shown here is derived from an EMBL/GenBank/DDBJ whole genome shotgun (WGS) entry which is preliminary data.</text>
</comment>
<evidence type="ECO:0000256" key="5">
    <source>
        <dbReference type="ARBA" id="ARBA00022519"/>
    </source>
</evidence>
<dbReference type="PROSITE" id="PS00543">
    <property type="entry name" value="HLYD_FAMILY"/>
    <property type="match status" value="1"/>
</dbReference>
<dbReference type="GO" id="GO:0005886">
    <property type="term" value="C:plasma membrane"/>
    <property type="evidence" value="ECO:0007669"/>
    <property type="project" value="UniProtKB-SubCell"/>
</dbReference>
<dbReference type="OrthoDB" id="9775513at2"/>
<name>A0A5M9RD70_9GAMM</name>
<accession>A0A5M9RD70</accession>
<keyword evidence="4 9" id="KW-1003">Cell membrane</keyword>
<comment type="similarity">
    <text evidence="2 9">Belongs to the membrane fusion protein (MFP) (TC 8.A.1) family.</text>
</comment>
<reference evidence="12 13" key="1">
    <citation type="submission" date="2019-09" db="EMBL/GenBank/DDBJ databases">
        <title>Draft genome sequence of various Type strains from the CCUG.</title>
        <authorList>
            <person name="Pineiro-Iglesias B."/>
            <person name="Tunovic T."/>
            <person name="Unosson C."/>
            <person name="Inganas E."/>
            <person name="Ohlen M."/>
            <person name="Cardew S."/>
            <person name="Jensie-Markopoulos S."/>
            <person name="Salva-Serra F."/>
            <person name="Jaen-Luchoro D."/>
            <person name="Karlsson R."/>
            <person name="Svensson-Stadler L."/>
            <person name="Chun J."/>
            <person name="Moore E."/>
        </authorList>
    </citation>
    <scope>NUCLEOTIDE SEQUENCE [LARGE SCALE GENOMIC DNA]</scope>
    <source>
        <strain evidence="12 13">CCUG 53682T</strain>
    </source>
</reference>
<dbReference type="PANTHER" id="PTHR30386:SF26">
    <property type="entry name" value="TRANSPORT PROTEIN COMB"/>
    <property type="match status" value="1"/>
</dbReference>
<keyword evidence="7 9" id="KW-1133">Transmembrane helix</keyword>
<feature type="coiled-coil region" evidence="10">
    <location>
        <begin position="202"/>
        <end position="244"/>
    </location>
</feature>
<evidence type="ECO:0000313" key="12">
    <source>
        <dbReference type="EMBL" id="KAA8718026.1"/>
    </source>
</evidence>
<dbReference type="Gene3D" id="2.40.30.170">
    <property type="match status" value="1"/>
</dbReference>
<evidence type="ECO:0000256" key="8">
    <source>
        <dbReference type="ARBA" id="ARBA00023136"/>
    </source>
</evidence>
<dbReference type="PANTHER" id="PTHR30386">
    <property type="entry name" value="MEMBRANE FUSION SUBUNIT OF EMRAB-TOLC MULTIDRUG EFFLUX PUMP"/>
    <property type="match status" value="1"/>
</dbReference>
<evidence type="ECO:0000256" key="9">
    <source>
        <dbReference type="RuleBase" id="RU365093"/>
    </source>
</evidence>
<evidence type="ECO:0000256" key="4">
    <source>
        <dbReference type="ARBA" id="ARBA00022475"/>
    </source>
</evidence>
<gene>
    <name evidence="12" type="ORF">F4V73_09450</name>
</gene>
<evidence type="ECO:0000313" key="13">
    <source>
        <dbReference type="Proteomes" id="UP000322181"/>
    </source>
</evidence>
<dbReference type="InterPro" id="IPR006144">
    <property type="entry name" value="Secretion_HlyD_CS"/>
</dbReference>
<dbReference type="RefSeq" id="WP_082970682.1">
    <property type="nucleotide sequence ID" value="NZ_BAAAFS010000001.1"/>
</dbReference>
<dbReference type="PRINTS" id="PR01490">
    <property type="entry name" value="RTXTOXIND"/>
</dbReference>
<evidence type="ECO:0000256" key="10">
    <source>
        <dbReference type="SAM" id="Coils"/>
    </source>
</evidence>
<keyword evidence="6 9" id="KW-0812">Transmembrane</keyword>
<dbReference type="EMBL" id="VXKB01000001">
    <property type="protein sequence ID" value="KAA8718026.1"/>
    <property type="molecule type" value="Genomic_DNA"/>
</dbReference>
<dbReference type="InterPro" id="IPR010129">
    <property type="entry name" value="T1SS_HlyD"/>
</dbReference>
<dbReference type="InterPro" id="IPR058982">
    <property type="entry name" value="Beta-barrel_AprE"/>
</dbReference>
<dbReference type="GO" id="GO:0009306">
    <property type="term" value="P:protein secretion"/>
    <property type="evidence" value="ECO:0007669"/>
    <property type="project" value="InterPro"/>
</dbReference>
<dbReference type="Pfam" id="PF26002">
    <property type="entry name" value="Beta-barrel_AprE"/>
    <property type="match status" value="1"/>
</dbReference>
<feature type="domain" description="AprE-like beta-barrel" evidence="11">
    <location>
        <begin position="293"/>
        <end position="385"/>
    </location>
</feature>
<sequence length="407" mass="45586">MKKTKTQGAAPVPETNLRGVPFFYGGQHEPSLPRLVRLILVILGFFIILLIWAALSDVDEITKGQGKIIPSSREQVVQSLEGGILSSLEVREGAIVEKGQAIAYLDETRFESSLDESRSRYKANLIKSARLNAEVSGSEFVIPDMVKKDTALVQAEQRLYKSRKERLGQSIKGVNDSLQLYRREEMILQRLVKSGASSEVELIRLKRTISELDSKKQELHNEYVVNAREQLAESNKELEELESIMRARDDSLQRAKVVSPVRGIVKNIEVNTIGGVIAPGGKIMDIIPLDDQLIVEAKISPQDIAHIRLNDAALVKITAYDYAIYGGLEGEVILISPDTLQDEIQRDHVYYRILIRTSKDALINKAGKEFQIFPGMVAEVDIKTGSKSILRYLVKPLNRANEALRER</sequence>
<keyword evidence="5 9" id="KW-0997">Cell inner membrane</keyword>
<protein>
    <recommendedName>
        <fullName evidence="9">Membrane fusion protein (MFP) family protein</fullName>
    </recommendedName>
</protein>
<keyword evidence="10" id="KW-0175">Coiled coil</keyword>
<dbReference type="InterPro" id="IPR050739">
    <property type="entry name" value="MFP"/>
</dbReference>
<evidence type="ECO:0000256" key="7">
    <source>
        <dbReference type="ARBA" id="ARBA00022989"/>
    </source>
</evidence>
<comment type="subcellular location">
    <subcellularLocation>
        <location evidence="1 9">Cell inner membrane</location>
        <topology evidence="1 9">Single-pass membrane protein</topology>
    </subcellularLocation>
</comment>
<keyword evidence="3 9" id="KW-0813">Transport</keyword>
<evidence type="ECO:0000259" key="11">
    <source>
        <dbReference type="Pfam" id="PF26002"/>
    </source>
</evidence>
<evidence type="ECO:0000256" key="3">
    <source>
        <dbReference type="ARBA" id="ARBA00022448"/>
    </source>
</evidence>